<keyword evidence="2" id="KW-1185">Reference proteome</keyword>
<organism evidence="1 2">
    <name type="scientific">Macrococcoides caseolyticum</name>
    <dbReference type="NCBI Taxonomy" id="69966"/>
    <lineage>
        <taxon>Bacteria</taxon>
        <taxon>Bacillati</taxon>
        <taxon>Bacillota</taxon>
        <taxon>Bacilli</taxon>
        <taxon>Bacillales</taxon>
        <taxon>Staphylococcaceae</taxon>
        <taxon>Macrococcoides</taxon>
    </lineage>
</organism>
<evidence type="ECO:0000313" key="1">
    <source>
        <dbReference type="EMBL" id="PKE57471.1"/>
    </source>
</evidence>
<evidence type="ECO:0000313" key="2">
    <source>
        <dbReference type="Proteomes" id="UP000233606"/>
    </source>
</evidence>
<sequence>MAFEFKLPALGEGIFEGEIVKWFVKSGDEVQEDDILLEVQSDKSVVEIPSPVTGKINTIVAEEGTVANLGEVIVTIDSDDAHAQNDASEAKEEPKEEAKETKEEAPKAEAQAPAQDVEVDENRRVIAMPSVRKLARDKGINIKAVQGTGKNGRILKDDVLAYAEGGQTAASTPEAPAQEAPAQEAAPQPVAAPEGDFPETREKIPAMRRAIAKAMVNSKHTAPHVTLMDEVEVQALWDHRKKFKEVAAEQGTKLTFLPYVVKALVSALKAYPALNTSLDDATEEIVHKHYYNIGIAADTERGLLVPVVKNADRKSIFAISDEINELAVKARDGKLSPSEMKGASCTISNIGSAGGQWFTPVINHPEVAILGIGRIAQKPIVKDGEIVAAPVLALSLSFDHRQIDGATGQNAMNHIKRLLNNPELLLMEG</sequence>
<comment type="caution">
    <text evidence="1">The sequence shown here is derived from an EMBL/GenBank/DDBJ whole genome shotgun (WGS) entry which is preliminary data.</text>
</comment>
<reference evidence="1" key="1">
    <citation type="submission" date="2017-12" db="EMBL/GenBank/DDBJ databases">
        <title>Genomics of Macrococcus caseolyticus.</title>
        <authorList>
            <person name="MacFadyen A.C."/>
            <person name="Paterson G.K."/>
        </authorList>
    </citation>
    <scope>NUCLEOTIDE SEQUENCE</scope>
    <source>
        <strain evidence="1">5459_5_49</strain>
    </source>
</reference>
<dbReference type="EMBL" id="PIWU01000002">
    <property type="protein sequence ID" value="PKE57471.1"/>
    <property type="molecule type" value="Genomic_DNA"/>
</dbReference>
<accession>A0ACC9MVC1</accession>
<name>A0ACC9MVC1_9STAP</name>
<proteinExistence type="predicted"/>
<protein>
    <submittedName>
        <fullName evidence="1">2-oxo acid dehydrogenase subunit E2</fullName>
    </submittedName>
</protein>
<dbReference type="Proteomes" id="UP000233606">
    <property type="component" value="Unassembled WGS sequence"/>
</dbReference>
<gene>
    <name evidence="1" type="ORF">CW682_02315</name>
</gene>